<dbReference type="AlphaFoldDB" id="A0AAN9YZJ2"/>
<gene>
    <name evidence="2" type="ORF">R5R35_013067</name>
</gene>
<organism evidence="2 3">
    <name type="scientific">Gryllus longicercus</name>
    <dbReference type="NCBI Taxonomy" id="2509291"/>
    <lineage>
        <taxon>Eukaryota</taxon>
        <taxon>Metazoa</taxon>
        <taxon>Ecdysozoa</taxon>
        <taxon>Arthropoda</taxon>
        <taxon>Hexapoda</taxon>
        <taxon>Insecta</taxon>
        <taxon>Pterygota</taxon>
        <taxon>Neoptera</taxon>
        <taxon>Polyneoptera</taxon>
        <taxon>Orthoptera</taxon>
        <taxon>Ensifera</taxon>
        <taxon>Gryllidea</taxon>
        <taxon>Grylloidea</taxon>
        <taxon>Gryllidae</taxon>
        <taxon>Gryllinae</taxon>
        <taxon>Gryllus</taxon>
    </lineage>
</organism>
<evidence type="ECO:0000256" key="1">
    <source>
        <dbReference type="SAM" id="Coils"/>
    </source>
</evidence>
<comment type="caution">
    <text evidence="2">The sequence shown here is derived from an EMBL/GenBank/DDBJ whole genome shotgun (WGS) entry which is preliminary data.</text>
</comment>
<feature type="coiled-coil region" evidence="1">
    <location>
        <begin position="268"/>
        <end position="298"/>
    </location>
</feature>
<keyword evidence="1" id="KW-0175">Coiled coil</keyword>
<name>A0AAN9YZJ2_9ORTH</name>
<dbReference type="Proteomes" id="UP001378592">
    <property type="component" value="Unassembled WGS sequence"/>
</dbReference>
<evidence type="ECO:0000313" key="2">
    <source>
        <dbReference type="EMBL" id="KAK7790551.1"/>
    </source>
</evidence>
<evidence type="ECO:0000313" key="3">
    <source>
        <dbReference type="Proteomes" id="UP001378592"/>
    </source>
</evidence>
<sequence length="323" mass="38753">MDNKQRPKGNPTLKNYEAAAKDRKIAALRKKPEKEIEDAVIKLQKSYSDKQSARTCAQLESNKLLETSHINEKIIMELELDEENEVYLGNEICKTVEDEWHNLRLHISALNVLHDEKREDFQALNIRELENLISMTKSRIIDEFKRQRKLVKELERQNNQFKHENINKNKEEEWEQSLADMFQELDESYELFTNKTYTSIQIFYTVQLYRYMECHNIHVRKMLLELKRNREILKDYFNDILERDIAVICDMQARVNYIIGGPKKVRNIKDLRKMKKKEQELKNKVQEVRINMDLLLRRLDSFHRAVQQIHVSKKLLLSHETIL</sequence>
<proteinExistence type="predicted"/>
<protein>
    <submittedName>
        <fullName evidence="2">Uncharacterized protein</fullName>
    </submittedName>
</protein>
<reference evidence="2 3" key="1">
    <citation type="submission" date="2024-03" db="EMBL/GenBank/DDBJ databases">
        <title>The genome assembly and annotation of the cricket Gryllus longicercus Weissman &amp; Gray.</title>
        <authorList>
            <person name="Szrajer S."/>
            <person name="Gray D."/>
            <person name="Ylla G."/>
        </authorList>
    </citation>
    <scope>NUCLEOTIDE SEQUENCE [LARGE SCALE GENOMIC DNA]</scope>
    <source>
        <strain evidence="2">DAG 2021-001</strain>
        <tissue evidence="2">Whole body minus gut</tissue>
    </source>
</reference>
<feature type="coiled-coil region" evidence="1">
    <location>
        <begin position="137"/>
        <end position="171"/>
    </location>
</feature>
<keyword evidence="3" id="KW-1185">Reference proteome</keyword>
<dbReference type="EMBL" id="JAZDUA010000613">
    <property type="protein sequence ID" value="KAK7790551.1"/>
    <property type="molecule type" value="Genomic_DNA"/>
</dbReference>
<accession>A0AAN9YZJ2</accession>